<dbReference type="Pfam" id="PF02634">
    <property type="entry name" value="FdhD-NarQ"/>
    <property type="match status" value="1"/>
</dbReference>
<dbReference type="GO" id="GO:0006777">
    <property type="term" value="P:Mo-molybdopterin cofactor biosynthetic process"/>
    <property type="evidence" value="ECO:0007669"/>
    <property type="project" value="UniProtKB-UniRule"/>
</dbReference>
<geneLocation type="plasmid" evidence="4 5">
    <name>pTT27</name>
</geneLocation>
<dbReference type="InterPro" id="IPR016193">
    <property type="entry name" value="Cytidine_deaminase-like"/>
</dbReference>
<dbReference type="KEGG" id="ttj:TTHB196"/>
<dbReference type="GO" id="GO:0097163">
    <property type="term" value="F:sulfur carrier activity"/>
    <property type="evidence" value="ECO:0007669"/>
    <property type="project" value="UniProtKB-UniRule"/>
</dbReference>
<dbReference type="SUPFAM" id="SSF53927">
    <property type="entry name" value="Cytidine deaminase-like"/>
    <property type="match status" value="1"/>
</dbReference>
<feature type="binding site" evidence="3">
    <location>
        <begin position="255"/>
        <end position="260"/>
    </location>
    <ligand>
        <name>Mo-bis(molybdopterin guanine dinucleotide)</name>
        <dbReference type="ChEBI" id="CHEBI:60539"/>
    </ligand>
</feature>
<dbReference type="PANTHER" id="PTHR30592">
    <property type="entry name" value="FORMATE DEHYDROGENASE"/>
    <property type="match status" value="1"/>
</dbReference>
<dbReference type="AlphaFoldDB" id="Q53WG5"/>
<keyword evidence="4" id="KW-0614">Plasmid</keyword>
<comment type="function">
    <text evidence="3">Required for formate dehydrogenase (FDH) activity. Acts as a sulfur carrier protein that transfers sulfur from IscS to the molybdenum cofactor prior to its insertion into FDH.</text>
</comment>
<dbReference type="PATRIC" id="fig|300852.9.peg.2148"/>
<dbReference type="HAMAP" id="MF_00187">
    <property type="entry name" value="FdhD"/>
    <property type="match status" value="1"/>
</dbReference>
<dbReference type="GO" id="GO:0016783">
    <property type="term" value="F:sulfurtransferase activity"/>
    <property type="evidence" value="ECO:0007669"/>
    <property type="project" value="InterPro"/>
</dbReference>
<dbReference type="PIRSF" id="PIRSF015626">
    <property type="entry name" value="FdhD"/>
    <property type="match status" value="1"/>
</dbReference>
<gene>
    <name evidence="3" type="primary">fdhD</name>
    <name evidence="4" type="ordered locus">TTHB196</name>
</gene>
<keyword evidence="1 3" id="KW-0963">Cytoplasm</keyword>
<protein>
    <recommendedName>
        <fullName evidence="3">Sulfur carrier protein FdhD</fullName>
    </recommendedName>
</protein>
<dbReference type="PANTHER" id="PTHR30592:SF1">
    <property type="entry name" value="SULFUR CARRIER PROTEIN FDHD"/>
    <property type="match status" value="1"/>
</dbReference>
<dbReference type="PhylomeDB" id="Q53WG5"/>
<dbReference type="EMBL" id="AP008227">
    <property type="protein sequence ID" value="BAD71992.1"/>
    <property type="molecule type" value="Genomic_DNA"/>
</dbReference>
<feature type="active site" description="Cysteine persulfide intermediate" evidence="3">
    <location>
        <position position="115"/>
    </location>
</feature>
<dbReference type="InterPro" id="IPR003786">
    <property type="entry name" value="FdhD"/>
</dbReference>
<proteinExistence type="inferred from homology"/>
<dbReference type="Gene3D" id="3.10.20.10">
    <property type="match status" value="1"/>
</dbReference>
<dbReference type="NCBIfam" id="TIGR00129">
    <property type="entry name" value="fdhD_narQ"/>
    <property type="match status" value="1"/>
</dbReference>
<sequence length="281" mass="29992">MKGKARVRVARLEGGRWREVRDEVAAEAPLEIRLRYRDEVASLGVVLRTPGQDAELAAGLLYTEGLLQDPKEVLAIAPCADGSLPPEAREGVIQVFLRHPLPPPPRRHLALTAACGACGREALPDPGRLGLSPPPPLAVDPDLLLALPERLGEAQRLFRATGGLHAAALFDREGRLVALREDVGRHNALDKLIGWAFLQGKLPLHDHILLVSGRAGYELLVKAVAAGIPVFCAVSAPTSLAVALAQAYGLTLVGFLRPGRMNVYAGRERVGPPRGLPNPCG</sequence>
<dbReference type="Gene3D" id="3.40.140.10">
    <property type="entry name" value="Cytidine Deaminase, domain 2"/>
    <property type="match status" value="1"/>
</dbReference>
<evidence type="ECO:0000256" key="1">
    <source>
        <dbReference type="ARBA" id="ARBA00022490"/>
    </source>
</evidence>
<reference evidence="4 5" key="1">
    <citation type="submission" date="2004-11" db="EMBL/GenBank/DDBJ databases">
        <title>Complete genome sequence of Thermus thermophilus HB8.</title>
        <authorList>
            <person name="Masui R."/>
            <person name="Kurokawa K."/>
            <person name="Nakagawa N."/>
            <person name="Tokunaga F."/>
            <person name="Koyama Y."/>
            <person name="Shibata T."/>
            <person name="Oshima T."/>
            <person name="Yokoyama S."/>
            <person name="Yasunaga T."/>
            <person name="Kuramitsu S."/>
        </authorList>
    </citation>
    <scope>NUCLEOTIDE SEQUENCE [LARGE SCALE GENOMIC DNA]</scope>
    <source>
        <strain evidence="5">ATCC 27634 / DSM 579 / HB8</strain>
        <plasmid evidence="4 5">pTT27</plasmid>
    </source>
</reference>
<keyword evidence="5" id="KW-1185">Reference proteome</keyword>
<organism evidence="4 5">
    <name type="scientific">Thermus thermophilus (strain ATCC 27634 / DSM 579 / HB8)</name>
    <dbReference type="NCBI Taxonomy" id="300852"/>
    <lineage>
        <taxon>Bacteria</taxon>
        <taxon>Thermotogati</taxon>
        <taxon>Deinococcota</taxon>
        <taxon>Deinococci</taxon>
        <taxon>Thermales</taxon>
        <taxon>Thermaceae</taxon>
        <taxon>Thermus</taxon>
    </lineage>
</organism>
<name>Q53WG5_THET8</name>
<dbReference type="HOGENOM" id="CLU_056887_3_0_0"/>
<evidence type="ECO:0000256" key="3">
    <source>
        <dbReference type="HAMAP-Rule" id="MF_00187"/>
    </source>
</evidence>
<accession>Q53WG5</accession>
<dbReference type="Proteomes" id="UP000000532">
    <property type="component" value="Plasmid pTT27"/>
</dbReference>
<evidence type="ECO:0000313" key="5">
    <source>
        <dbReference type="Proteomes" id="UP000000532"/>
    </source>
</evidence>
<dbReference type="RefSeq" id="WP_011229108.1">
    <property type="nucleotide sequence ID" value="NC_006462.1"/>
</dbReference>
<evidence type="ECO:0000313" key="4">
    <source>
        <dbReference type="EMBL" id="BAD71992.1"/>
    </source>
</evidence>
<comment type="similarity">
    <text evidence="3">Belongs to the FdhD family.</text>
</comment>
<dbReference type="GO" id="GO:0005737">
    <property type="term" value="C:cytoplasm"/>
    <property type="evidence" value="ECO:0007669"/>
    <property type="project" value="UniProtKB-SubCell"/>
</dbReference>
<comment type="subcellular location">
    <subcellularLocation>
        <location evidence="3">Cytoplasm</location>
    </subcellularLocation>
</comment>
<dbReference type="GeneID" id="3169239"/>
<evidence type="ECO:0000256" key="2">
    <source>
        <dbReference type="ARBA" id="ARBA00023150"/>
    </source>
</evidence>
<dbReference type="EnsemblBacteria" id="BAD71992">
    <property type="protein sequence ID" value="BAD71992"/>
    <property type="gene ID" value="BAD71992"/>
</dbReference>
<keyword evidence="2 3" id="KW-0501">Molybdenum cofactor biosynthesis</keyword>